<keyword evidence="2" id="KW-0732">Signal</keyword>
<dbReference type="PROSITE" id="PS51257">
    <property type="entry name" value="PROKAR_LIPOPROTEIN"/>
    <property type="match status" value="1"/>
</dbReference>
<reference evidence="3 4" key="1">
    <citation type="submission" date="2019-06" db="EMBL/GenBank/DDBJ databases">
        <authorList>
            <person name="Yang Y."/>
        </authorList>
    </citation>
    <scope>NUCLEOTIDE SEQUENCE [LARGE SCALE GENOMIC DNA]</scope>
    <source>
        <strain evidence="3 4">BIT-26</strain>
    </source>
</reference>
<gene>
    <name evidence="3" type="ORF">FKM52_15625</name>
</gene>
<accession>A0A506V6G7</accession>
<dbReference type="RefSeq" id="WP_141177082.1">
    <property type="nucleotide sequence ID" value="NZ_JBHUFX010000005.1"/>
</dbReference>
<feature type="region of interest" description="Disordered" evidence="1">
    <location>
        <begin position="158"/>
        <end position="186"/>
    </location>
</feature>
<dbReference type="PANTHER" id="PTHR38013:SF1">
    <property type="entry name" value="GLYCOPROTEIN_POLYSACCHARIDE METABOLISM"/>
    <property type="match status" value="1"/>
</dbReference>
<proteinExistence type="predicted"/>
<dbReference type="AlphaFoldDB" id="A0A506V6G7"/>
<feature type="signal peptide" evidence="2">
    <location>
        <begin position="1"/>
        <end position="19"/>
    </location>
</feature>
<dbReference type="OrthoDB" id="5348860at2"/>
<dbReference type="EMBL" id="VHQI01000009">
    <property type="protein sequence ID" value="TPW41277.1"/>
    <property type="molecule type" value="Genomic_DNA"/>
</dbReference>
<evidence type="ECO:0000256" key="1">
    <source>
        <dbReference type="SAM" id="MobiDB-lite"/>
    </source>
</evidence>
<protein>
    <recommendedName>
        <fullName evidence="5">Lipoprotein</fullName>
    </recommendedName>
</protein>
<keyword evidence="4" id="KW-1185">Reference proteome</keyword>
<comment type="caution">
    <text evidence="3">The sequence shown here is derived from an EMBL/GenBank/DDBJ whole genome shotgun (WGS) entry which is preliminary data.</text>
</comment>
<evidence type="ECO:0000313" key="3">
    <source>
        <dbReference type="EMBL" id="TPW41277.1"/>
    </source>
</evidence>
<feature type="compositionally biased region" description="Polar residues" evidence="1">
    <location>
        <begin position="158"/>
        <end position="178"/>
    </location>
</feature>
<dbReference type="PANTHER" id="PTHR38013">
    <property type="entry name" value="GLYCOPROTEIN/POLYSACCHARIDE METABOLISM"/>
    <property type="match status" value="1"/>
</dbReference>
<evidence type="ECO:0000313" key="4">
    <source>
        <dbReference type="Proteomes" id="UP000319523"/>
    </source>
</evidence>
<evidence type="ECO:0000256" key="2">
    <source>
        <dbReference type="SAM" id="SignalP"/>
    </source>
</evidence>
<organism evidence="3 4">
    <name type="scientific">Mixta tenebrionis</name>
    <dbReference type="NCBI Taxonomy" id="2562439"/>
    <lineage>
        <taxon>Bacteria</taxon>
        <taxon>Pseudomonadati</taxon>
        <taxon>Pseudomonadota</taxon>
        <taxon>Gammaproteobacteria</taxon>
        <taxon>Enterobacterales</taxon>
        <taxon>Erwiniaceae</taxon>
        <taxon>Mixta</taxon>
    </lineage>
</organism>
<dbReference type="Pfam" id="PF09619">
    <property type="entry name" value="YscW"/>
    <property type="match status" value="1"/>
</dbReference>
<dbReference type="InterPro" id="IPR039366">
    <property type="entry name" value="Pilotin"/>
</dbReference>
<dbReference type="Proteomes" id="UP000319523">
    <property type="component" value="Unassembled WGS sequence"/>
</dbReference>
<feature type="chain" id="PRO_5021231060" description="Lipoprotein" evidence="2">
    <location>
        <begin position="20"/>
        <end position="186"/>
    </location>
</feature>
<name>A0A506V6G7_9GAMM</name>
<dbReference type="InterPro" id="IPR053196">
    <property type="entry name" value="Lipoprotein_YbaY-like"/>
</dbReference>
<evidence type="ECO:0008006" key="5">
    <source>
        <dbReference type="Google" id="ProtNLM"/>
    </source>
</evidence>
<sequence length="186" mass="19040">MKFWHVMSGVALAVTLAGCADKSANIPVPTPGAESTGQSVIAQPNVSGSVYIRGNLTLPADAALTVTLSDASLSNAPAKVLAQRVERTEGKPGPYRFVLPFNPADIQPDARILLSAAITIDNKVVLVTDSVKPVINGGGTRVDLTLVPVPSVAVPVTNSSNAGSAIPSTSPTQVTPYSSAPAPIKY</sequence>